<dbReference type="Pfam" id="PF01066">
    <property type="entry name" value="CDP-OH_P_transf"/>
    <property type="match status" value="1"/>
</dbReference>
<protein>
    <submittedName>
        <fullName evidence="2">CDP-alcohol phosphatidyltransferase family protein</fullName>
    </submittedName>
</protein>
<evidence type="ECO:0000313" key="3">
    <source>
        <dbReference type="Proteomes" id="UP001501470"/>
    </source>
</evidence>
<dbReference type="InterPro" id="IPR043130">
    <property type="entry name" value="CDP-OH_PTrfase_TM_dom"/>
</dbReference>
<evidence type="ECO:0000313" key="2">
    <source>
        <dbReference type="EMBL" id="GAA1538545.1"/>
    </source>
</evidence>
<feature type="transmembrane region" description="Helical" evidence="1">
    <location>
        <begin position="58"/>
        <end position="75"/>
    </location>
</feature>
<dbReference type="EMBL" id="BAAAQD010000014">
    <property type="protein sequence ID" value="GAA1538545.1"/>
    <property type="molecule type" value="Genomic_DNA"/>
</dbReference>
<name>A0ABP4M6B2_9ACTN</name>
<organism evidence="2 3">
    <name type="scientific">Dactylosporangium maewongense</name>
    <dbReference type="NCBI Taxonomy" id="634393"/>
    <lineage>
        <taxon>Bacteria</taxon>
        <taxon>Bacillati</taxon>
        <taxon>Actinomycetota</taxon>
        <taxon>Actinomycetes</taxon>
        <taxon>Micromonosporales</taxon>
        <taxon>Micromonosporaceae</taxon>
        <taxon>Dactylosporangium</taxon>
    </lineage>
</organism>
<sequence length="229" mass="23516">MSAPASDVRDWDGYAERWAAAHGGYDPRSAPPLVRGWLRISYELGAALVRAGVRSPNAVTVLGLLLSVAVPLTVIGGGGWAFAGAVLVLLSAVADTVDGVLAVVTGRASRLGQVYDSAADRVAEACWLVALVLLGGPAWLAVACGGVMWLHEYVRARATVAGMSDIGTVTVAERPTRVLVTIFGLLAVAGASALGRWESATVLAVLVVMAALTSAGFTQLAIAVRRALS</sequence>
<accession>A0ABP4M6B2</accession>
<dbReference type="InterPro" id="IPR000462">
    <property type="entry name" value="CDP-OH_P_trans"/>
</dbReference>
<reference evidence="3" key="1">
    <citation type="journal article" date="2019" name="Int. J. Syst. Evol. Microbiol.">
        <title>The Global Catalogue of Microorganisms (GCM) 10K type strain sequencing project: providing services to taxonomists for standard genome sequencing and annotation.</title>
        <authorList>
            <consortium name="The Broad Institute Genomics Platform"/>
            <consortium name="The Broad Institute Genome Sequencing Center for Infectious Disease"/>
            <person name="Wu L."/>
            <person name="Ma J."/>
        </authorList>
    </citation>
    <scope>NUCLEOTIDE SEQUENCE [LARGE SCALE GENOMIC DNA]</scope>
    <source>
        <strain evidence="3">JCM 15933</strain>
    </source>
</reference>
<evidence type="ECO:0000256" key="1">
    <source>
        <dbReference type="SAM" id="Phobius"/>
    </source>
</evidence>
<feature type="transmembrane region" description="Helical" evidence="1">
    <location>
        <begin position="178"/>
        <end position="195"/>
    </location>
</feature>
<keyword evidence="3" id="KW-1185">Reference proteome</keyword>
<dbReference type="Gene3D" id="1.20.120.1760">
    <property type="match status" value="1"/>
</dbReference>
<keyword evidence="1" id="KW-1133">Transmembrane helix</keyword>
<feature type="transmembrane region" description="Helical" evidence="1">
    <location>
        <begin position="202"/>
        <end position="224"/>
    </location>
</feature>
<gene>
    <name evidence="2" type="ORF">GCM10009827_067150</name>
</gene>
<proteinExistence type="predicted"/>
<keyword evidence="1" id="KW-0472">Membrane</keyword>
<dbReference type="Proteomes" id="UP001501470">
    <property type="component" value="Unassembled WGS sequence"/>
</dbReference>
<feature type="transmembrane region" description="Helical" evidence="1">
    <location>
        <begin position="81"/>
        <end position="104"/>
    </location>
</feature>
<keyword evidence="1" id="KW-0812">Transmembrane</keyword>
<comment type="caution">
    <text evidence="2">The sequence shown here is derived from an EMBL/GenBank/DDBJ whole genome shotgun (WGS) entry which is preliminary data.</text>
</comment>
<feature type="transmembrane region" description="Helical" evidence="1">
    <location>
        <begin position="125"/>
        <end position="150"/>
    </location>
</feature>
<dbReference type="RefSeq" id="WP_344506318.1">
    <property type="nucleotide sequence ID" value="NZ_BAAAQD010000014.1"/>
</dbReference>